<proteinExistence type="predicted"/>
<feature type="non-terminal residue" evidence="1">
    <location>
        <position position="1"/>
    </location>
</feature>
<organism evidence="1">
    <name type="scientific">hydrothermal vent metagenome</name>
    <dbReference type="NCBI Taxonomy" id="652676"/>
    <lineage>
        <taxon>unclassified sequences</taxon>
        <taxon>metagenomes</taxon>
        <taxon>ecological metagenomes</taxon>
    </lineage>
</organism>
<reference evidence="1" key="1">
    <citation type="submission" date="2018-06" db="EMBL/GenBank/DDBJ databases">
        <authorList>
            <person name="Zhirakovskaya E."/>
        </authorList>
    </citation>
    <scope>NUCLEOTIDE SEQUENCE</scope>
</reference>
<sequence>EVPAGSPSVNHTRRNMSIITIKTNHPDAKEIRLRVSFLTL</sequence>
<name>A0A3B1DJ51_9ZZZZ</name>
<gene>
    <name evidence="1" type="ORF">MNBD_PLANCTO02-871</name>
</gene>
<accession>A0A3B1DJ51</accession>
<evidence type="ECO:0000313" key="1">
    <source>
        <dbReference type="EMBL" id="VAX38951.1"/>
    </source>
</evidence>
<dbReference type="EMBL" id="UOGL01000280">
    <property type="protein sequence ID" value="VAX38951.1"/>
    <property type="molecule type" value="Genomic_DNA"/>
</dbReference>
<protein>
    <submittedName>
        <fullName evidence="1">Uncharacterized protein</fullName>
    </submittedName>
</protein>
<dbReference type="AlphaFoldDB" id="A0A3B1DJ51"/>